<name>A0A5J4WA29_9EUKA</name>
<feature type="region of interest" description="Disordered" evidence="1">
    <location>
        <begin position="1"/>
        <end position="28"/>
    </location>
</feature>
<comment type="caution">
    <text evidence="2">The sequence shown here is derived from an EMBL/GenBank/DDBJ whole genome shotgun (WGS) entry which is preliminary data.</text>
</comment>
<reference evidence="2 3" key="1">
    <citation type="submission" date="2019-03" db="EMBL/GenBank/DDBJ databases">
        <title>Single cell metagenomics reveals metabolic interactions within the superorganism composed of flagellate Streblomastix strix and complex community of Bacteroidetes bacteria on its surface.</title>
        <authorList>
            <person name="Treitli S.C."/>
            <person name="Kolisko M."/>
            <person name="Husnik F."/>
            <person name="Keeling P."/>
            <person name="Hampl V."/>
        </authorList>
    </citation>
    <scope>NUCLEOTIDE SEQUENCE [LARGE SCALE GENOMIC DNA]</scope>
    <source>
        <strain evidence="2">ST1C</strain>
    </source>
</reference>
<accession>A0A5J4WA29</accession>
<gene>
    <name evidence="2" type="ORF">EZS28_012673</name>
</gene>
<dbReference type="Proteomes" id="UP000324800">
    <property type="component" value="Unassembled WGS sequence"/>
</dbReference>
<dbReference type="AlphaFoldDB" id="A0A5J4WA29"/>
<sequence length="460" mass="49019">SHQQSKVSDPYTQQAGQNTFALGSPEGKHAHQPFGGACPPYCTGPGQPNTNCICDTDQTTGYLLSDCQASKVCTEADPPIGCTPTCTIPYGPVMVPQDSCFCKKSFDPSGCRCPLDPLELTGIRSDHCPCLPSGDIRQGTIYCNITDNCIEGVLEPSMSVCLCNENYLLPGCICTAQNKPKDCKTFLTPLPPITFCFPNIEQPTNCTCTQYDYHDGCTCPDDRSQLMGISPAACACNETGDPRAGGTCKVTEECNATLNPTIRGCFCTSNYQPDGCTCTSAIHPDNEEGCVCDQDEDAVYDLTTCRATKTCIEYNNPIGCRCASDDDVAYGKTQCQSSKVCTGTDIPEGCTPNCTATTQESVELNSCFCTATNNPSGCRCPIDSLKLTGIPISRCACRPTGDIRGGTTCLATDECIEGVLVPSDRNCLCNANYQPSGCMCNPPYSPLGCKNQPPLRPPVD</sequence>
<organism evidence="2 3">
    <name type="scientific">Streblomastix strix</name>
    <dbReference type="NCBI Taxonomy" id="222440"/>
    <lineage>
        <taxon>Eukaryota</taxon>
        <taxon>Metamonada</taxon>
        <taxon>Preaxostyla</taxon>
        <taxon>Oxymonadida</taxon>
        <taxon>Streblomastigidae</taxon>
        <taxon>Streblomastix</taxon>
    </lineage>
</organism>
<proteinExistence type="predicted"/>
<feature type="non-terminal residue" evidence="2">
    <location>
        <position position="1"/>
    </location>
</feature>
<evidence type="ECO:0000313" key="2">
    <source>
        <dbReference type="EMBL" id="KAA6391801.1"/>
    </source>
</evidence>
<protein>
    <submittedName>
        <fullName evidence="2">Uncharacterized protein</fullName>
    </submittedName>
</protein>
<evidence type="ECO:0000313" key="3">
    <source>
        <dbReference type="Proteomes" id="UP000324800"/>
    </source>
</evidence>
<dbReference type="EMBL" id="SNRW01002755">
    <property type="protein sequence ID" value="KAA6391801.1"/>
    <property type="molecule type" value="Genomic_DNA"/>
</dbReference>
<feature type="compositionally biased region" description="Polar residues" evidence="1">
    <location>
        <begin position="1"/>
        <end position="21"/>
    </location>
</feature>
<evidence type="ECO:0000256" key="1">
    <source>
        <dbReference type="SAM" id="MobiDB-lite"/>
    </source>
</evidence>